<dbReference type="GO" id="GO:0006260">
    <property type="term" value="P:DNA replication"/>
    <property type="evidence" value="ECO:0007669"/>
    <property type="project" value="UniProtKB-KW"/>
</dbReference>
<evidence type="ECO:0000259" key="9">
    <source>
        <dbReference type="SMART" id="SM00382"/>
    </source>
</evidence>
<evidence type="ECO:0000256" key="1">
    <source>
        <dbReference type="ARBA" id="ARBA00004123"/>
    </source>
</evidence>
<dbReference type="GO" id="GO:0005524">
    <property type="term" value="F:ATP binding"/>
    <property type="evidence" value="ECO:0007669"/>
    <property type="project" value="UniProtKB-KW"/>
</dbReference>
<evidence type="ECO:0000256" key="7">
    <source>
        <dbReference type="ARBA" id="ARBA00023306"/>
    </source>
</evidence>
<comment type="subcellular location">
    <subcellularLocation>
        <location evidence="1">Nucleus</location>
    </subcellularLocation>
</comment>
<protein>
    <recommendedName>
        <fullName evidence="9">AAA+ ATPase domain-containing protein</fullName>
    </recommendedName>
</protein>
<keyword evidence="5" id="KW-0238">DNA-binding</keyword>
<comment type="similarity">
    <text evidence="8">Belongs to the activator 1 small subunits family. CTF18 subfamily.</text>
</comment>
<organism evidence="10 11">
    <name type="scientific">Clathrus columnatus</name>
    <dbReference type="NCBI Taxonomy" id="1419009"/>
    <lineage>
        <taxon>Eukaryota</taxon>
        <taxon>Fungi</taxon>
        <taxon>Dikarya</taxon>
        <taxon>Basidiomycota</taxon>
        <taxon>Agaricomycotina</taxon>
        <taxon>Agaricomycetes</taxon>
        <taxon>Phallomycetidae</taxon>
        <taxon>Phallales</taxon>
        <taxon>Clathraceae</taxon>
        <taxon>Clathrus</taxon>
    </lineage>
</organism>
<dbReference type="GO" id="GO:0016887">
    <property type="term" value="F:ATP hydrolysis activity"/>
    <property type="evidence" value="ECO:0007669"/>
    <property type="project" value="InterPro"/>
</dbReference>
<dbReference type="AlphaFoldDB" id="A0AAV5AFQ3"/>
<sequence length="684" mass="75826">MTTEASIIDGPTKVELSINRLKSETSFVPNGLLGSGTSLPEQDLEGHGSEDNLQILGVSFTHNGLLGDSISRTLREGRHSILPSLLEGTCNAMSNLSTTAAAADTFSSPLPLLLPPLKATDLNGKSIFVMRKRRTRLTVNKPPMETSNRPSNMLEVPVYTLMEQLSSLTAAKLTTQEIESGFYQPSRNKAPEERLWVDRYRPQRFVDLLGDEILLLSGPPGLGKTTLAHVIAAQAGYETVEINASDARSAQVVDERIRPALESGSTVGSKKPVLLVIDEIDGATGGGDNTSGFVHRLLQLTFDKPRVKGKGQNKKEQTRPLLRPIIAICNDLYASSLFRLRQHARIIRFNRPPDIRLVKRLREICEDEGLQAESRALTTLVSVAQGDMRGCINTLQFIKSKTKTVTEPVVRAAAAGMKTAETSLSIILNDLFAPLSRRRVLEMGLSEAQELRFVSRLSQDIDVSGTLNKVAIGCFEHFLTVNTHEPTLERHEKVYEWLTCYDMFSGTMRSERDYALLPYLSFTLIPFYSLFAVKGGSRVERPKIDWEHFNLTKNNEEIANALIKTITGTNTTTSSHVGYRHLTGPTFSLELLPYLNRIISPPLRPVNSQIVKPEEKAAMNRLVDIMVALELQFVQERAEDGSLVYRLEPPIDVFITYDGKRAADVPLSRYAVRKMVAAEVGPAF</sequence>
<dbReference type="PANTHER" id="PTHR46765">
    <property type="entry name" value="P-LOOP CONTAINING NUCLEOSIDE TRIPHOSPHATE HYDROLASES SUPERFAMILY PROTEIN"/>
    <property type="match status" value="1"/>
</dbReference>
<dbReference type="PANTHER" id="PTHR46765:SF1">
    <property type="entry name" value="P-LOOP CONTAINING NUCLEOSIDE TRIPHOSPHATE HYDROLASES SUPERFAMILY PROTEIN"/>
    <property type="match status" value="1"/>
</dbReference>
<dbReference type="GO" id="GO:0003677">
    <property type="term" value="F:DNA binding"/>
    <property type="evidence" value="ECO:0007669"/>
    <property type="project" value="UniProtKB-KW"/>
</dbReference>
<dbReference type="GO" id="GO:0005634">
    <property type="term" value="C:nucleus"/>
    <property type="evidence" value="ECO:0007669"/>
    <property type="project" value="UniProtKB-SubCell"/>
</dbReference>
<name>A0AAV5AFQ3_9AGAM</name>
<evidence type="ECO:0000256" key="4">
    <source>
        <dbReference type="ARBA" id="ARBA00022840"/>
    </source>
</evidence>
<dbReference type="InterPro" id="IPR003959">
    <property type="entry name" value="ATPase_AAA_core"/>
</dbReference>
<dbReference type="InterPro" id="IPR003593">
    <property type="entry name" value="AAA+_ATPase"/>
</dbReference>
<dbReference type="InterPro" id="IPR047854">
    <property type="entry name" value="RFC_lid"/>
</dbReference>
<keyword evidence="11" id="KW-1185">Reference proteome</keyword>
<dbReference type="Proteomes" id="UP001050691">
    <property type="component" value="Unassembled WGS sequence"/>
</dbReference>
<keyword evidence="2" id="KW-0235">DNA replication</keyword>
<dbReference type="EMBL" id="BPWL01000007">
    <property type="protein sequence ID" value="GJJ12562.1"/>
    <property type="molecule type" value="Genomic_DNA"/>
</dbReference>
<evidence type="ECO:0000256" key="8">
    <source>
        <dbReference type="ARBA" id="ARBA00043975"/>
    </source>
</evidence>
<dbReference type="InterPro" id="IPR053016">
    <property type="entry name" value="CTF18-RFC_complex"/>
</dbReference>
<dbReference type="CDD" id="cd00009">
    <property type="entry name" value="AAA"/>
    <property type="match status" value="1"/>
</dbReference>
<evidence type="ECO:0000313" key="10">
    <source>
        <dbReference type="EMBL" id="GJJ12562.1"/>
    </source>
</evidence>
<proteinExistence type="inferred from homology"/>
<evidence type="ECO:0000256" key="2">
    <source>
        <dbReference type="ARBA" id="ARBA00022705"/>
    </source>
</evidence>
<evidence type="ECO:0000256" key="5">
    <source>
        <dbReference type="ARBA" id="ARBA00023125"/>
    </source>
</evidence>
<keyword evidence="4" id="KW-0067">ATP-binding</keyword>
<dbReference type="CDD" id="cd18140">
    <property type="entry name" value="HLD_clamp_RFC"/>
    <property type="match status" value="1"/>
</dbReference>
<keyword evidence="3" id="KW-0547">Nucleotide-binding</keyword>
<reference evidence="10" key="1">
    <citation type="submission" date="2021-10" db="EMBL/GenBank/DDBJ databases">
        <title>De novo Genome Assembly of Clathrus columnatus (Basidiomycota, Fungi) Using Illumina and Nanopore Sequence Data.</title>
        <authorList>
            <person name="Ogiso-Tanaka E."/>
            <person name="Itagaki H."/>
            <person name="Hosoya T."/>
            <person name="Hosaka K."/>
        </authorList>
    </citation>
    <scope>NUCLEOTIDE SEQUENCE</scope>
    <source>
        <strain evidence="10">MO-923</strain>
    </source>
</reference>
<feature type="domain" description="AAA+ ATPase" evidence="9">
    <location>
        <begin position="210"/>
        <end position="354"/>
    </location>
</feature>
<keyword evidence="7" id="KW-0131">Cell cycle</keyword>
<dbReference type="SMART" id="SM00382">
    <property type="entry name" value="AAA"/>
    <property type="match status" value="1"/>
</dbReference>
<accession>A0AAV5AFQ3</accession>
<keyword evidence="6" id="KW-0539">Nucleus</keyword>
<gene>
    <name evidence="10" type="ORF">Clacol_006805</name>
</gene>
<evidence type="ECO:0000256" key="6">
    <source>
        <dbReference type="ARBA" id="ARBA00023242"/>
    </source>
</evidence>
<evidence type="ECO:0000256" key="3">
    <source>
        <dbReference type="ARBA" id="ARBA00022741"/>
    </source>
</evidence>
<evidence type="ECO:0000313" key="11">
    <source>
        <dbReference type="Proteomes" id="UP001050691"/>
    </source>
</evidence>
<dbReference type="Gene3D" id="1.10.8.60">
    <property type="match status" value="1"/>
</dbReference>
<dbReference type="InterPro" id="IPR027417">
    <property type="entry name" value="P-loop_NTPase"/>
</dbReference>
<dbReference type="SUPFAM" id="SSF52540">
    <property type="entry name" value="P-loop containing nucleoside triphosphate hydrolases"/>
    <property type="match status" value="1"/>
</dbReference>
<dbReference type="Pfam" id="PF00004">
    <property type="entry name" value="AAA"/>
    <property type="match status" value="1"/>
</dbReference>
<comment type="caution">
    <text evidence="10">The sequence shown here is derived from an EMBL/GenBank/DDBJ whole genome shotgun (WGS) entry which is preliminary data.</text>
</comment>
<dbReference type="Gene3D" id="3.40.50.300">
    <property type="entry name" value="P-loop containing nucleotide triphosphate hydrolases"/>
    <property type="match status" value="1"/>
</dbReference>